<accession>A0A5J5ENP2</accession>
<keyword evidence="2" id="KW-1185">Reference proteome</keyword>
<comment type="caution">
    <text evidence="1">The sequence shown here is derived from an EMBL/GenBank/DDBJ whole genome shotgun (WGS) entry which is preliminary data.</text>
</comment>
<reference evidence="1 2" key="1">
    <citation type="submission" date="2019-09" db="EMBL/GenBank/DDBJ databases">
        <title>Draft genome of the ectomycorrhizal ascomycete Sphaerosporella brunnea.</title>
        <authorList>
            <consortium name="DOE Joint Genome Institute"/>
            <person name="Benucci G.M."/>
            <person name="Marozzi G."/>
            <person name="Antonielli L."/>
            <person name="Sanchez S."/>
            <person name="Marco P."/>
            <person name="Wang X."/>
            <person name="Falini L.B."/>
            <person name="Barry K."/>
            <person name="Haridas S."/>
            <person name="Lipzen A."/>
            <person name="Labutti K."/>
            <person name="Grigoriev I.V."/>
            <person name="Murat C."/>
            <person name="Martin F."/>
            <person name="Albertini E."/>
            <person name="Donnini D."/>
            <person name="Bonito G."/>
        </authorList>
    </citation>
    <scope>NUCLEOTIDE SEQUENCE [LARGE SCALE GENOMIC DNA]</scope>
    <source>
        <strain evidence="1 2">Sb_GMNB300</strain>
    </source>
</reference>
<feature type="non-terminal residue" evidence="1">
    <location>
        <position position="436"/>
    </location>
</feature>
<evidence type="ECO:0000313" key="1">
    <source>
        <dbReference type="EMBL" id="KAA8898240.1"/>
    </source>
</evidence>
<organism evidence="1 2">
    <name type="scientific">Sphaerosporella brunnea</name>
    <dbReference type="NCBI Taxonomy" id="1250544"/>
    <lineage>
        <taxon>Eukaryota</taxon>
        <taxon>Fungi</taxon>
        <taxon>Dikarya</taxon>
        <taxon>Ascomycota</taxon>
        <taxon>Pezizomycotina</taxon>
        <taxon>Pezizomycetes</taxon>
        <taxon>Pezizales</taxon>
        <taxon>Pyronemataceae</taxon>
        <taxon>Sphaerosporella</taxon>
    </lineage>
</organism>
<dbReference type="PANTHER" id="PTHR36681:SF3">
    <property type="entry name" value="NUCLEAR GTPASE, GERMINAL CENTER-ASSOCIATED, TANDEM DUPLICATE 3"/>
    <property type="match status" value="1"/>
</dbReference>
<evidence type="ECO:0000313" key="2">
    <source>
        <dbReference type="Proteomes" id="UP000326924"/>
    </source>
</evidence>
<dbReference type="OrthoDB" id="3598281at2759"/>
<dbReference type="Proteomes" id="UP000326924">
    <property type="component" value="Unassembled WGS sequence"/>
</dbReference>
<gene>
    <name evidence="1" type="ORF">FN846DRAFT_991800</name>
</gene>
<name>A0A5J5ENP2_9PEZI</name>
<sequence length="436" mass="49765">MGDLAGSWLLSSSTSAFLSNLHDLETEDFGWFNGVQRPKCQPLRNKAEHAIVRRYIPEGELVLEYPSAHLRLVLSPRARTGSRRYRATSFIDPFARYPTSPSVRTYSDPPGFDHPQFPPVCRDTPTRPHQPPGGVAAARTTSGRLNGVLPDPTSWFVDPDSCRWLLPAWRFTRPLPPPPPAFRDHRRRLSRHASPVAIHAPSREASVKSEVAAIVKEELDEQKEPETSPVQLQTLFHDVDVKTMERGVDRGLELLYKLDRALEGAQTEEGKAWLAQIAKIRKQAEFQRCVIGVVGNTGAGKQRDQRLARGGAPRSDFLHACLHRRRHEISYNTETDHPYRAKIEFISEADWLKELKPSGKTSRRVRRMRNVSRDADAQVAWEKIKAVYPGKTKETLTKLLPTVWSANPRSRWCWEKPGSREHRLVQVFYKDLQRYV</sequence>
<proteinExistence type="predicted"/>
<dbReference type="AlphaFoldDB" id="A0A5J5ENP2"/>
<dbReference type="InParanoid" id="A0A5J5ENP2"/>
<dbReference type="PANTHER" id="PTHR36681">
    <property type="entry name" value="NUCLEAR GTPASE, GERMINAL CENTER-ASSOCIATED, TANDEM DUPLICATE 3"/>
    <property type="match status" value="1"/>
</dbReference>
<protein>
    <submittedName>
        <fullName evidence="1">Uncharacterized protein</fullName>
    </submittedName>
</protein>
<dbReference type="EMBL" id="VXIS01000189">
    <property type="protein sequence ID" value="KAA8898240.1"/>
    <property type="molecule type" value="Genomic_DNA"/>
</dbReference>